<dbReference type="AlphaFoldDB" id="A0A803RAE5"/>
<accession>A0A803RAE5</accession>
<proteinExistence type="predicted"/>
<reference evidence="1" key="1">
    <citation type="submission" date="2021-03" db="UniProtKB">
        <authorList>
            <consortium name="EnsemblPlants"/>
        </authorList>
    </citation>
    <scope>IDENTIFICATION</scope>
</reference>
<dbReference type="Gramene" id="novel_model_7018_5bd9a17a">
    <property type="protein sequence ID" value="cds.novel_model_7018_5bd9a17a"/>
    <property type="gene ID" value="novel_gene_3694_5bd9a17a"/>
</dbReference>
<evidence type="ECO:0000313" key="1">
    <source>
        <dbReference type="EnsemblPlants" id="cds.novel_model_7018_5bd9a17a"/>
    </source>
</evidence>
<dbReference type="Proteomes" id="UP000596661">
    <property type="component" value="Unassembled WGS sequence"/>
</dbReference>
<dbReference type="EMBL" id="UZAU01000811">
    <property type="status" value="NOT_ANNOTATED_CDS"/>
    <property type="molecule type" value="Genomic_DNA"/>
</dbReference>
<evidence type="ECO:0000313" key="2">
    <source>
        <dbReference type="Proteomes" id="UP000596661"/>
    </source>
</evidence>
<protein>
    <submittedName>
        <fullName evidence="1">Uncharacterized protein</fullName>
    </submittedName>
</protein>
<organism evidence="1 2">
    <name type="scientific">Cannabis sativa</name>
    <name type="common">Hemp</name>
    <name type="synonym">Marijuana</name>
    <dbReference type="NCBI Taxonomy" id="3483"/>
    <lineage>
        <taxon>Eukaryota</taxon>
        <taxon>Viridiplantae</taxon>
        <taxon>Streptophyta</taxon>
        <taxon>Embryophyta</taxon>
        <taxon>Tracheophyta</taxon>
        <taxon>Spermatophyta</taxon>
        <taxon>Magnoliopsida</taxon>
        <taxon>eudicotyledons</taxon>
        <taxon>Gunneridae</taxon>
        <taxon>Pentapetalae</taxon>
        <taxon>rosids</taxon>
        <taxon>fabids</taxon>
        <taxon>Rosales</taxon>
        <taxon>Cannabaceae</taxon>
        <taxon>Cannabis</taxon>
    </lineage>
</organism>
<dbReference type="EnsemblPlants" id="novel_model_7018_5bd9a17a">
    <property type="protein sequence ID" value="cds.novel_model_7018_5bd9a17a"/>
    <property type="gene ID" value="novel_gene_3694_5bd9a17a"/>
</dbReference>
<keyword evidence="2" id="KW-1185">Reference proteome</keyword>
<sequence>MILSINYLFCINFNNQVLYFYYFDINYCLVAFVYGDRYFGVFEGSCNIPCPHSPEMRIIPWILLLYIYSEMNGNKDKCCAMCCSMPCKEEEVTR</sequence>
<name>A0A803RAE5_CANSA</name>